<keyword evidence="2" id="KW-0808">Transferase</keyword>
<evidence type="ECO:0000313" key="4">
    <source>
        <dbReference type="EMBL" id="KAJ8755462.1"/>
    </source>
</evidence>
<name>A0AAV8ST68_9ROSI</name>
<organism evidence="4 5">
    <name type="scientific">Erythroxylum novogranatense</name>
    <dbReference type="NCBI Taxonomy" id="1862640"/>
    <lineage>
        <taxon>Eukaryota</taxon>
        <taxon>Viridiplantae</taxon>
        <taxon>Streptophyta</taxon>
        <taxon>Embryophyta</taxon>
        <taxon>Tracheophyta</taxon>
        <taxon>Spermatophyta</taxon>
        <taxon>Magnoliopsida</taxon>
        <taxon>eudicotyledons</taxon>
        <taxon>Gunneridae</taxon>
        <taxon>Pentapetalae</taxon>
        <taxon>rosids</taxon>
        <taxon>fabids</taxon>
        <taxon>Malpighiales</taxon>
        <taxon>Erythroxylaceae</taxon>
        <taxon>Erythroxylum</taxon>
    </lineage>
</organism>
<dbReference type="Gene3D" id="3.30.559.10">
    <property type="entry name" value="Chloramphenicol acetyltransferase-like domain"/>
    <property type="match status" value="2"/>
</dbReference>
<reference evidence="4 5" key="1">
    <citation type="submission" date="2021-09" db="EMBL/GenBank/DDBJ databases">
        <title>Genomic insights and catalytic innovation underlie evolution of tropane alkaloids biosynthesis.</title>
        <authorList>
            <person name="Wang Y.-J."/>
            <person name="Tian T."/>
            <person name="Huang J.-P."/>
            <person name="Huang S.-X."/>
        </authorList>
    </citation>
    <scope>NUCLEOTIDE SEQUENCE [LARGE SCALE GENOMIC DNA]</scope>
    <source>
        <strain evidence="4">KIB-2018</strain>
        <tissue evidence="4">Leaf</tissue>
    </source>
</reference>
<gene>
    <name evidence="4" type="ORF">K2173_019260</name>
</gene>
<proteinExistence type="inferred from homology"/>
<dbReference type="PANTHER" id="PTHR31623">
    <property type="entry name" value="F21J9.9"/>
    <property type="match status" value="1"/>
</dbReference>
<dbReference type="Proteomes" id="UP001159364">
    <property type="component" value="Linkage Group LG09"/>
</dbReference>
<comment type="caution">
    <text evidence="4">The sequence shown here is derived from an EMBL/GenBank/DDBJ whole genome shotgun (WGS) entry which is preliminary data.</text>
</comment>
<keyword evidence="3" id="KW-0012">Acyltransferase</keyword>
<sequence>MRVEIISRKLVSPSSPTPPHLRSLKISALDQLPAPIYPGVIFYYLANENTTERDKRLERSVSEALSIFYPLAGRYHKKHLLVDCQDQGVEYLEAHVSEKLSQVLHGNIQVEQLNHLVPFLVESDTSPLLAFQINKFECGGLAIGLRISHRIADGFTMTSFMSTWATTCRVGTHRVSSPGFCLSSLFPAKHIPGMTEDSSIMKSEIKVVTKNYTFDRKVISNLKAISTTAASLSGLLVHHQPTRLNVVTAFIWETLMKVGKSRRGYLRPSVLSHAVNMRGKTTLPIPEEACGNFFRQAIARFLPNDSTELHHLVNLVTDAIRNAISDCNTATNCDDLLSTVYKSVAEMYEETNNPEVDLYMFNSLCRMPVNDVDFGWGKPAWVSNVHKPFPIINLMDTRDDGIEAWLTLEEQDMILFEQELKVVQPFQSKSVAS</sequence>
<evidence type="ECO:0000256" key="1">
    <source>
        <dbReference type="ARBA" id="ARBA00009861"/>
    </source>
</evidence>
<accession>A0AAV8ST68</accession>
<evidence type="ECO:0000313" key="5">
    <source>
        <dbReference type="Proteomes" id="UP001159364"/>
    </source>
</evidence>
<dbReference type="AlphaFoldDB" id="A0AAV8ST68"/>
<dbReference type="GO" id="GO:0016746">
    <property type="term" value="F:acyltransferase activity"/>
    <property type="evidence" value="ECO:0007669"/>
    <property type="project" value="UniProtKB-KW"/>
</dbReference>
<dbReference type="PANTHER" id="PTHR31623:SF83">
    <property type="entry name" value="ACETYL-COA-BENZYLALCOHOL ACETYLTRANSFERASE-LIKE"/>
    <property type="match status" value="1"/>
</dbReference>
<protein>
    <submittedName>
        <fullName evidence="4">Uncharacterized protein</fullName>
    </submittedName>
</protein>
<comment type="similarity">
    <text evidence="1">Belongs to the plant acyltransferase family.</text>
</comment>
<dbReference type="InterPro" id="IPR023213">
    <property type="entry name" value="CAT-like_dom_sf"/>
</dbReference>
<dbReference type="EMBL" id="JAIWQS010000009">
    <property type="protein sequence ID" value="KAJ8755462.1"/>
    <property type="molecule type" value="Genomic_DNA"/>
</dbReference>
<keyword evidence="5" id="KW-1185">Reference proteome</keyword>
<evidence type="ECO:0000256" key="3">
    <source>
        <dbReference type="ARBA" id="ARBA00023315"/>
    </source>
</evidence>
<dbReference type="Pfam" id="PF02458">
    <property type="entry name" value="Transferase"/>
    <property type="match status" value="1"/>
</dbReference>
<evidence type="ECO:0000256" key="2">
    <source>
        <dbReference type="ARBA" id="ARBA00022679"/>
    </source>
</evidence>